<feature type="region of interest" description="Disordered" evidence="1">
    <location>
        <begin position="86"/>
        <end position="105"/>
    </location>
</feature>
<evidence type="ECO:0000256" key="1">
    <source>
        <dbReference type="SAM" id="MobiDB-lite"/>
    </source>
</evidence>
<protein>
    <submittedName>
        <fullName evidence="3">Uncharacterized protein</fullName>
    </submittedName>
</protein>
<dbReference type="EMBL" id="VIFM01000294">
    <property type="protein sequence ID" value="TQF09953.1"/>
    <property type="molecule type" value="Genomic_DNA"/>
</dbReference>
<keyword evidence="2" id="KW-1133">Transmembrane helix</keyword>
<name>A0A540WLP3_9BACT</name>
<gene>
    <name evidence="3" type="ORF">FJV41_41915</name>
</gene>
<feature type="transmembrane region" description="Helical" evidence="2">
    <location>
        <begin position="58"/>
        <end position="81"/>
    </location>
</feature>
<dbReference type="AlphaFoldDB" id="A0A540WLP3"/>
<evidence type="ECO:0000313" key="3">
    <source>
        <dbReference type="EMBL" id="TQF09953.1"/>
    </source>
</evidence>
<keyword evidence="2" id="KW-0472">Membrane</keyword>
<reference evidence="3 4" key="1">
    <citation type="submission" date="2019-06" db="EMBL/GenBank/DDBJ databases">
        <authorList>
            <person name="Livingstone P."/>
            <person name="Whitworth D."/>
        </authorList>
    </citation>
    <scope>NUCLEOTIDE SEQUENCE [LARGE SCALE GENOMIC DNA]</scope>
    <source>
        <strain evidence="3 4">AM401</strain>
    </source>
</reference>
<dbReference type="OrthoDB" id="5519385at2"/>
<sequence length="105" mass="11101">MNAAKTLLNFVLAGTLLGILVASWAGPHFIGWYNETPLATQTMCNLPQVVRNVSSDLLTWQTIGAGIGAAAFLALGILFTLRGNRKAREQEAQTPPPAAPSQTAP</sequence>
<dbReference type="Proteomes" id="UP000315369">
    <property type="component" value="Unassembled WGS sequence"/>
</dbReference>
<keyword evidence="2" id="KW-0812">Transmembrane</keyword>
<evidence type="ECO:0000256" key="2">
    <source>
        <dbReference type="SAM" id="Phobius"/>
    </source>
</evidence>
<evidence type="ECO:0000313" key="4">
    <source>
        <dbReference type="Proteomes" id="UP000315369"/>
    </source>
</evidence>
<dbReference type="RefSeq" id="WP_141648232.1">
    <property type="nucleotide sequence ID" value="NZ_VIFM01000294.1"/>
</dbReference>
<organism evidence="3 4">
    <name type="scientific">Myxococcus llanfairpwllgwyngyllgogerychwyrndrobwllllantysiliogogogochensis</name>
    <dbReference type="NCBI Taxonomy" id="2590453"/>
    <lineage>
        <taxon>Bacteria</taxon>
        <taxon>Pseudomonadati</taxon>
        <taxon>Myxococcota</taxon>
        <taxon>Myxococcia</taxon>
        <taxon>Myxococcales</taxon>
        <taxon>Cystobacterineae</taxon>
        <taxon>Myxococcaceae</taxon>
        <taxon>Myxococcus</taxon>
    </lineage>
</organism>
<comment type="caution">
    <text evidence="3">The sequence shown here is derived from an EMBL/GenBank/DDBJ whole genome shotgun (WGS) entry which is preliminary data.</text>
</comment>
<accession>A0A540WLP3</accession>
<keyword evidence="4" id="KW-1185">Reference proteome</keyword>
<proteinExistence type="predicted"/>